<evidence type="ECO:0000256" key="2">
    <source>
        <dbReference type="ARBA" id="ARBA00009323"/>
    </source>
</evidence>
<dbReference type="InterPro" id="IPR038658">
    <property type="entry name" value="SsgB_sf"/>
</dbReference>
<protein>
    <submittedName>
        <fullName evidence="8">SsgA family sporulation/cell division regulator</fullName>
    </submittedName>
</protein>
<dbReference type="Gene3D" id="2.30.31.20">
    <property type="entry name" value="Sporulation-specific cell division protein SsgB"/>
    <property type="match status" value="1"/>
</dbReference>
<comment type="caution">
    <text evidence="8">The sequence shown here is derived from an EMBL/GenBank/DDBJ whole genome shotgun (WGS) entry which is preliminary data.</text>
</comment>
<reference evidence="9" key="1">
    <citation type="journal article" date="2019" name="Int. J. Syst. Evol. Microbiol.">
        <title>The Global Catalogue of Microorganisms (GCM) 10K type strain sequencing project: providing services to taxonomists for standard genome sequencing and annotation.</title>
        <authorList>
            <consortium name="The Broad Institute Genomics Platform"/>
            <consortium name="The Broad Institute Genome Sequencing Center for Infectious Disease"/>
            <person name="Wu L."/>
            <person name="Ma J."/>
        </authorList>
    </citation>
    <scope>NUCLEOTIDE SEQUENCE [LARGE SCALE GENOMIC DNA]</scope>
    <source>
        <strain evidence="9">CGMCC 4.7676</strain>
    </source>
</reference>
<evidence type="ECO:0000313" key="9">
    <source>
        <dbReference type="Proteomes" id="UP001595645"/>
    </source>
</evidence>
<accession>A0ABV7P269</accession>
<feature type="compositionally biased region" description="Polar residues" evidence="7">
    <location>
        <begin position="1"/>
        <end position="14"/>
    </location>
</feature>
<evidence type="ECO:0000256" key="7">
    <source>
        <dbReference type="SAM" id="MobiDB-lite"/>
    </source>
</evidence>
<dbReference type="EMBL" id="JBHRWK010000038">
    <property type="protein sequence ID" value="MFC3452640.1"/>
    <property type="molecule type" value="Genomic_DNA"/>
</dbReference>
<keyword evidence="5" id="KW-0717">Septation</keyword>
<comment type="subcellular location">
    <subcellularLocation>
        <location evidence="1">Cell septum</location>
    </subcellularLocation>
</comment>
<keyword evidence="4" id="KW-0749">Sporulation</keyword>
<keyword evidence="9" id="KW-1185">Reference proteome</keyword>
<dbReference type="RefSeq" id="WP_378241412.1">
    <property type="nucleotide sequence ID" value="NZ_JBHRWK010000038.1"/>
</dbReference>
<dbReference type="InterPro" id="IPR006776">
    <property type="entry name" value="SsgB"/>
</dbReference>
<dbReference type="Proteomes" id="UP001595645">
    <property type="component" value="Unassembled WGS sequence"/>
</dbReference>
<organism evidence="8 9">
    <name type="scientific">Amycolatopsis speibonae</name>
    <dbReference type="NCBI Taxonomy" id="1450224"/>
    <lineage>
        <taxon>Bacteria</taxon>
        <taxon>Bacillati</taxon>
        <taxon>Actinomycetota</taxon>
        <taxon>Actinomycetes</taxon>
        <taxon>Pseudonocardiales</taxon>
        <taxon>Pseudonocardiaceae</taxon>
        <taxon>Amycolatopsis</taxon>
    </lineage>
</organism>
<name>A0ABV7P269_9PSEU</name>
<feature type="region of interest" description="Disordered" evidence="7">
    <location>
        <begin position="1"/>
        <end position="21"/>
    </location>
</feature>
<evidence type="ECO:0000313" key="8">
    <source>
        <dbReference type="EMBL" id="MFC3452640.1"/>
    </source>
</evidence>
<evidence type="ECO:0000256" key="1">
    <source>
        <dbReference type="ARBA" id="ARBA00004431"/>
    </source>
</evidence>
<comment type="similarity">
    <text evidence="2">Belongs to the SsgA family.</text>
</comment>
<proteinExistence type="inferred from homology"/>
<keyword evidence="3" id="KW-0132">Cell division</keyword>
<evidence type="ECO:0000256" key="4">
    <source>
        <dbReference type="ARBA" id="ARBA00022969"/>
    </source>
</evidence>
<keyword evidence="6" id="KW-0131">Cell cycle</keyword>
<evidence type="ECO:0000256" key="3">
    <source>
        <dbReference type="ARBA" id="ARBA00022618"/>
    </source>
</evidence>
<dbReference type="Pfam" id="PF04686">
    <property type="entry name" value="SsgA"/>
    <property type="match status" value="1"/>
</dbReference>
<gene>
    <name evidence="8" type="ORF">ACFOSH_24660</name>
</gene>
<evidence type="ECO:0000256" key="6">
    <source>
        <dbReference type="ARBA" id="ARBA00023306"/>
    </source>
</evidence>
<evidence type="ECO:0000256" key="5">
    <source>
        <dbReference type="ARBA" id="ARBA00023210"/>
    </source>
</evidence>
<sequence length="152" mass="16475">MDMNQFSCKATGNGTPPGHNGHEHPVALTLLSFGEPVVVGAFLCYHTADPIAVTVSFSTSTRVPIDWVFARDLLAEGMVASAGKGDIRIRPSDQEDRLVMFHLETPSGSADFSANRDQLDGFLKCTAELVPFGHEAKWLDIDSSITRLLADE</sequence>